<dbReference type="RefSeq" id="WP_307283956.1">
    <property type="nucleotide sequence ID" value="NZ_JAUSVX010000022.1"/>
</dbReference>
<sequence>MFDRIRRILDDARAARQRRAAIALLDGLSDRTLADLGVERCDIERLVDRSGPGRRRDAPAGLVHGGRFAPHGW</sequence>
<evidence type="ECO:0000259" key="1">
    <source>
        <dbReference type="Pfam" id="PF06568"/>
    </source>
</evidence>
<gene>
    <name evidence="2" type="ORF">QO011_007438</name>
</gene>
<protein>
    <submittedName>
        <fullName evidence="2">Uncharacterized protein YjiS (DUF1127 family)</fullName>
    </submittedName>
</protein>
<evidence type="ECO:0000313" key="2">
    <source>
        <dbReference type="EMBL" id="MDQ0474398.1"/>
    </source>
</evidence>
<reference evidence="2 3" key="1">
    <citation type="submission" date="2023-07" db="EMBL/GenBank/DDBJ databases">
        <title>Genomic Encyclopedia of Type Strains, Phase IV (KMG-IV): sequencing the most valuable type-strain genomes for metagenomic binning, comparative biology and taxonomic classification.</title>
        <authorList>
            <person name="Goeker M."/>
        </authorList>
    </citation>
    <scope>NUCLEOTIDE SEQUENCE [LARGE SCALE GENOMIC DNA]</scope>
    <source>
        <strain evidence="2 3">DSM 19619</strain>
    </source>
</reference>
<name>A0ABU0JJD9_9HYPH</name>
<feature type="domain" description="YjiS-like" evidence="1">
    <location>
        <begin position="13"/>
        <end position="44"/>
    </location>
</feature>
<evidence type="ECO:0000313" key="3">
    <source>
        <dbReference type="Proteomes" id="UP001242480"/>
    </source>
</evidence>
<comment type="caution">
    <text evidence="2">The sequence shown here is derived from an EMBL/GenBank/DDBJ whole genome shotgun (WGS) entry which is preliminary data.</text>
</comment>
<dbReference type="Proteomes" id="UP001242480">
    <property type="component" value="Unassembled WGS sequence"/>
</dbReference>
<dbReference type="Pfam" id="PF06568">
    <property type="entry name" value="YjiS-like"/>
    <property type="match status" value="1"/>
</dbReference>
<organism evidence="2 3">
    <name type="scientific">Labrys wisconsinensis</name>
    <dbReference type="NCBI Taxonomy" id="425677"/>
    <lineage>
        <taxon>Bacteria</taxon>
        <taxon>Pseudomonadati</taxon>
        <taxon>Pseudomonadota</taxon>
        <taxon>Alphaproteobacteria</taxon>
        <taxon>Hyphomicrobiales</taxon>
        <taxon>Xanthobacteraceae</taxon>
        <taxon>Labrys</taxon>
    </lineage>
</organism>
<dbReference type="EMBL" id="JAUSVX010000022">
    <property type="protein sequence ID" value="MDQ0474398.1"/>
    <property type="molecule type" value="Genomic_DNA"/>
</dbReference>
<dbReference type="InterPro" id="IPR009506">
    <property type="entry name" value="YjiS-like"/>
</dbReference>
<proteinExistence type="predicted"/>
<keyword evidence="3" id="KW-1185">Reference proteome</keyword>
<accession>A0ABU0JJD9</accession>